<proteinExistence type="predicted"/>
<comment type="caution">
    <text evidence="1">The sequence shown here is derived from an EMBL/GenBank/DDBJ whole genome shotgun (WGS) entry which is preliminary data.</text>
</comment>
<dbReference type="EMBL" id="CAJHJT010000034">
    <property type="protein sequence ID" value="CAD7006634.1"/>
    <property type="molecule type" value="Genomic_DNA"/>
</dbReference>
<keyword evidence="2" id="KW-1185">Reference proteome</keyword>
<dbReference type="Proteomes" id="UP000606786">
    <property type="component" value="Unassembled WGS sequence"/>
</dbReference>
<evidence type="ECO:0000313" key="1">
    <source>
        <dbReference type="EMBL" id="CAD7006634.1"/>
    </source>
</evidence>
<dbReference type="AlphaFoldDB" id="A0A811V6W9"/>
<accession>A0A811V6W9</accession>
<organism evidence="1 2">
    <name type="scientific">Ceratitis capitata</name>
    <name type="common">Mediterranean fruit fly</name>
    <name type="synonym">Tephritis capitata</name>
    <dbReference type="NCBI Taxonomy" id="7213"/>
    <lineage>
        <taxon>Eukaryota</taxon>
        <taxon>Metazoa</taxon>
        <taxon>Ecdysozoa</taxon>
        <taxon>Arthropoda</taxon>
        <taxon>Hexapoda</taxon>
        <taxon>Insecta</taxon>
        <taxon>Pterygota</taxon>
        <taxon>Neoptera</taxon>
        <taxon>Endopterygota</taxon>
        <taxon>Diptera</taxon>
        <taxon>Brachycera</taxon>
        <taxon>Muscomorpha</taxon>
        <taxon>Tephritoidea</taxon>
        <taxon>Tephritidae</taxon>
        <taxon>Ceratitis</taxon>
        <taxon>Ceratitis</taxon>
    </lineage>
</organism>
<gene>
    <name evidence="1" type="ORF">CCAP1982_LOCUS14940</name>
</gene>
<evidence type="ECO:0000313" key="2">
    <source>
        <dbReference type="Proteomes" id="UP000606786"/>
    </source>
</evidence>
<protein>
    <submittedName>
        <fullName evidence="1">(Mediterranean fruit fly) hypothetical protein</fullName>
    </submittedName>
</protein>
<sequence length="118" mass="13677">MHSPQRNLVWNELKLTHIHTHTHTFRHPQLQLLQPHNKFNALHQQQRLHSHFHTAGIRHAARLHHYAVWQAVSQRALLKNCSQRCLGSIAAVGRSQFPSFTVGSSCWQILSSSRRCLL</sequence>
<reference evidence="1" key="1">
    <citation type="submission" date="2020-11" db="EMBL/GenBank/DDBJ databases">
        <authorList>
            <person name="Whitehead M."/>
        </authorList>
    </citation>
    <scope>NUCLEOTIDE SEQUENCE</scope>
    <source>
        <strain evidence="1">EGII</strain>
    </source>
</reference>
<name>A0A811V6W9_CERCA</name>